<dbReference type="GO" id="GO:0006508">
    <property type="term" value="P:proteolysis"/>
    <property type="evidence" value="ECO:0007669"/>
    <property type="project" value="UniProtKB-KW"/>
</dbReference>
<evidence type="ECO:0000256" key="5">
    <source>
        <dbReference type="ARBA" id="ARBA00022825"/>
    </source>
</evidence>
<keyword evidence="4 8" id="KW-0378">Hydrolase</keyword>
<evidence type="ECO:0000256" key="1">
    <source>
        <dbReference type="ARBA" id="ARBA00007664"/>
    </source>
</evidence>
<evidence type="ECO:0000256" key="6">
    <source>
        <dbReference type="ARBA" id="ARBA00023145"/>
    </source>
</evidence>
<dbReference type="FunFam" id="2.40.10.10:FF:000164">
    <property type="entry name" value="Jonah 66Cii"/>
    <property type="match status" value="1"/>
</dbReference>
<protein>
    <submittedName>
        <fullName evidence="11">Blast:Serine proteases 1/2</fullName>
    </submittedName>
</protein>
<evidence type="ECO:0000313" key="11">
    <source>
        <dbReference type="EMBL" id="SPP74311.1"/>
    </source>
</evidence>
<dbReference type="InterPro" id="IPR033116">
    <property type="entry name" value="TRYPSIN_SER"/>
</dbReference>
<dbReference type="OMA" id="WGHTSND"/>
<dbReference type="SUPFAM" id="SSF50494">
    <property type="entry name" value="Trypsin-like serine proteases"/>
    <property type="match status" value="1"/>
</dbReference>
<dbReference type="InterPro" id="IPR018114">
    <property type="entry name" value="TRYPSIN_HIS"/>
</dbReference>
<proteinExistence type="inferred from homology"/>
<accession>A0A3B0JNS9</accession>
<dbReference type="InterPro" id="IPR001314">
    <property type="entry name" value="Peptidase_S1A"/>
</dbReference>
<evidence type="ECO:0000256" key="3">
    <source>
        <dbReference type="ARBA" id="ARBA00022729"/>
    </source>
</evidence>
<dbReference type="CDD" id="cd00190">
    <property type="entry name" value="Tryp_SPc"/>
    <property type="match status" value="1"/>
</dbReference>
<dbReference type="PROSITE" id="PS00135">
    <property type="entry name" value="TRYPSIN_SER"/>
    <property type="match status" value="1"/>
</dbReference>
<dbReference type="PRINTS" id="PR00722">
    <property type="entry name" value="CHYMOTRYPSIN"/>
</dbReference>
<evidence type="ECO:0000259" key="10">
    <source>
        <dbReference type="PROSITE" id="PS50240"/>
    </source>
</evidence>
<keyword evidence="5 8" id="KW-0720">Serine protease</keyword>
<keyword evidence="7" id="KW-1015">Disulfide bond</keyword>
<evidence type="ECO:0000256" key="7">
    <source>
        <dbReference type="ARBA" id="ARBA00023157"/>
    </source>
</evidence>
<evidence type="ECO:0000256" key="9">
    <source>
        <dbReference type="SAM" id="SignalP"/>
    </source>
</evidence>
<dbReference type="PROSITE" id="PS50240">
    <property type="entry name" value="TRYPSIN_DOM"/>
    <property type="match status" value="1"/>
</dbReference>
<evidence type="ECO:0000256" key="2">
    <source>
        <dbReference type="ARBA" id="ARBA00022670"/>
    </source>
</evidence>
<name>A0A3B0JNS9_DROGU</name>
<keyword evidence="6" id="KW-0865">Zymogen</keyword>
<feature type="chain" id="PRO_5017409044" evidence="9">
    <location>
        <begin position="21"/>
        <end position="273"/>
    </location>
</feature>
<evidence type="ECO:0000313" key="12">
    <source>
        <dbReference type="Proteomes" id="UP000268350"/>
    </source>
</evidence>
<feature type="domain" description="Peptidase S1" evidence="10">
    <location>
        <begin position="44"/>
        <end position="270"/>
    </location>
</feature>
<dbReference type="PANTHER" id="PTHR24276">
    <property type="entry name" value="POLYSERASE-RELATED"/>
    <property type="match status" value="1"/>
</dbReference>
<sequence length="273" mass="30159">MKLFVFLCCILAVAVAVASAAPSEVSHPVPVRDMPSVAKIEGRITNGYPAYEGKVPYIVGLSFNDNYWCGGSIIGHNWILTAAHCTREANHVLIYYGASFRHEAQFTHWVSRDDMITHPHFNDFLNNDIALIRTPHVDFWSLVNRVELPSFNDRYNSFAGWWAVASGWGNTSNDSGMSAYLNCIDVQLMDNNDCRNVYGGSYITDNTICIRTHGAQSTCNGDSGGPLVLHEGNRIVGITSFGHWAGCTAGEPAGFTRVTGYLEWIRDHTGISY</sequence>
<organism evidence="11 12">
    <name type="scientific">Drosophila guanche</name>
    <name type="common">Fruit fly</name>
    <dbReference type="NCBI Taxonomy" id="7266"/>
    <lineage>
        <taxon>Eukaryota</taxon>
        <taxon>Metazoa</taxon>
        <taxon>Ecdysozoa</taxon>
        <taxon>Arthropoda</taxon>
        <taxon>Hexapoda</taxon>
        <taxon>Insecta</taxon>
        <taxon>Pterygota</taxon>
        <taxon>Neoptera</taxon>
        <taxon>Endopterygota</taxon>
        <taxon>Diptera</taxon>
        <taxon>Brachycera</taxon>
        <taxon>Muscomorpha</taxon>
        <taxon>Ephydroidea</taxon>
        <taxon>Drosophilidae</taxon>
        <taxon>Drosophila</taxon>
        <taxon>Sophophora</taxon>
    </lineage>
</organism>
<keyword evidence="2 8" id="KW-0645">Protease</keyword>
<dbReference type="EMBL" id="OUUW01000001">
    <property type="protein sequence ID" value="SPP74311.1"/>
    <property type="molecule type" value="Genomic_DNA"/>
</dbReference>
<evidence type="ECO:0000256" key="4">
    <source>
        <dbReference type="ARBA" id="ARBA00022801"/>
    </source>
</evidence>
<reference evidence="12" key="1">
    <citation type="submission" date="2018-01" db="EMBL/GenBank/DDBJ databases">
        <authorList>
            <person name="Alioto T."/>
            <person name="Alioto T."/>
        </authorList>
    </citation>
    <scope>NUCLEOTIDE SEQUENCE [LARGE SCALE GENOMIC DNA]</scope>
</reference>
<dbReference type="InterPro" id="IPR001254">
    <property type="entry name" value="Trypsin_dom"/>
</dbReference>
<dbReference type="PANTHER" id="PTHR24276:SF98">
    <property type="entry name" value="FI18310P1-RELATED"/>
    <property type="match status" value="1"/>
</dbReference>
<dbReference type="GO" id="GO:0004252">
    <property type="term" value="F:serine-type endopeptidase activity"/>
    <property type="evidence" value="ECO:0007669"/>
    <property type="project" value="InterPro"/>
</dbReference>
<dbReference type="InterPro" id="IPR043504">
    <property type="entry name" value="Peptidase_S1_PA_chymotrypsin"/>
</dbReference>
<dbReference type="AlphaFoldDB" id="A0A3B0JNS9"/>
<feature type="signal peptide" evidence="9">
    <location>
        <begin position="1"/>
        <end position="20"/>
    </location>
</feature>
<dbReference type="Gene3D" id="2.40.10.10">
    <property type="entry name" value="Trypsin-like serine proteases"/>
    <property type="match status" value="2"/>
</dbReference>
<comment type="similarity">
    <text evidence="1">Belongs to the peptidase S1 family.</text>
</comment>
<keyword evidence="3 9" id="KW-0732">Signal</keyword>
<dbReference type="InterPro" id="IPR009003">
    <property type="entry name" value="Peptidase_S1_PA"/>
</dbReference>
<gene>
    <name evidence="11" type="ORF">DGUA_6G001931</name>
</gene>
<dbReference type="STRING" id="7266.A0A3B0JNS9"/>
<dbReference type="Pfam" id="PF00089">
    <property type="entry name" value="Trypsin"/>
    <property type="match status" value="1"/>
</dbReference>
<keyword evidence="12" id="KW-1185">Reference proteome</keyword>
<dbReference type="PROSITE" id="PS00134">
    <property type="entry name" value="TRYPSIN_HIS"/>
    <property type="match status" value="1"/>
</dbReference>
<dbReference type="InterPro" id="IPR050430">
    <property type="entry name" value="Peptidase_S1"/>
</dbReference>
<dbReference type="SMART" id="SM00020">
    <property type="entry name" value="Tryp_SPc"/>
    <property type="match status" value="1"/>
</dbReference>
<dbReference type="OrthoDB" id="5565075at2759"/>
<dbReference type="Proteomes" id="UP000268350">
    <property type="component" value="Unassembled WGS sequence"/>
</dbReference>
<evidence type="ECO:0000256" key="8">
    <source>
        <dbReference type="RuleBase" id="RU363034"/>
    </source>
</evidence>